<dbReference type="Pfam" id="PF01344">
    <property type="entry name" value="Kelch_1"/>
    <property type="match status" value="1"/>
</dbReference>
<dbReference type="RefSeq" id="WP_377137377.1">
    <property type="nucleotide sequence ID" value="NZ_JBHTIA010000003.1"/>
</dbReference>
<evidence type="ECO:0000256" key="2">
    <source>
        <dbReference type="ARBA" id="ARBA00022737"/>
    </source>
</evidence>
<proteinExistence type="predicted"/>
<organism evidence="3 4">
    <name type="scientific">Mucilaginibacter lutimaris</name>
    <dbReference type="NCBI Taxonomy" id="931629"/>
    <lineage>
        <taxon>Bacteria</taxon>
        <taxon>Pseudomonadati</taxon>
        <taxon>Bacteroidota</taxon>
        <taxon>Sphingobacteriia</taxon>
        <taxon>Sphingobacteriales</taxon>
        <taxon>Sphingobacteriaceae</taxon>
        <taxon>Mucilaginibacter</taxon>
    </lineage>
</organism>
<evidence type="ECO:0000313" key="4">
    <source>
        <dbReference type="Proteomes" id="UP001597073"/>
    </source>
</evidence>
<dbReference type="InterPro" id="IPR006652">
    <property type="entry name" value="Kelch_1"/>
</dbReference>
<keyword evidence="1" id="KW-0880">Kelch repeat</keyword>
<protein>
    <submittedName>
        <fullName evidence="3">Kelch repeat-containing protein</fullName>
    </submittedName>
</protein>
<comment type="caution">
    <text evidence="3">The sequence shown here is derived from an EMBL/GenBank/DDBJ whole genome shotgun (WGS) entry which is preliminary data.</text>
</comment>
<dbReference type="PROSITE" id="PS51257">
    <property type="entry name" value="PROKAR_LIPOPROTEIN"/>
    <property type="match status" value="1"/>
</dbReference>
<sequence>MIYLRIVNYMLKKVFVLFIAVAGLSACKKEKPFVPDSTNALPGLWSQLGDFPGEGRVRSFGFAINGKGYLLGGNAAGGFYSDLLNDFWEYDPKTDKWTQKADYPGQAGEYIRGFAINNKGYMGTGYGQRVAIPGDDIAQNNDFWEYDPATDKWTRKADFAGVRRENVIAFELNGAGYMGLGTNNAYDINYKDFWRYDAGTDKWTRMADYPGSGSFGLTAFVCNGKGYAGIGGASPNIAEKDFWQYDPITNKWTRKADFLGTPRAFTGQFAVGNLAFVGFGSTLTATADDWFKYDADADRWVKSTNLPGLSRYDMVSFAIDGNGYIGTGNPGQLKDFWKFKPRKIN</sequence>
<gene>
    <name evidence="3" type="ORF">ACFQZI_00780</name>
</gene>
<evidence type="ECO:0000313" key="3">
    <source>
        <dbReference type="EMBL" id="MFD0763365.1"/>
    </source>
</evidence>
<dbReference type="EMBL" id="JBHTIA010000003">
    <property type="protein sequence ID" value="MFD0763365.1"/>
    <property type="molecule type" value="Genomic_DNA"/>
</dbReference>
<dbReference type="SUPFAM" id="SSF117281">
    <property type="entry name" value="Kelch motif"/>
    <property type="match status" value="1"/>
</dbReference>
<keyword evidence="4" id="KW-1185">Reference proteome</keyword>
<reference evidence="4" key="1">
    <citation type="journal article" date="2019" name="Int. J. Syst. Evol. Microbiol.">
        <title>The Global Catalogue of Microorganisms (GCM) 10K type strain sequencing project: providing services to taxonomists for standard genome sequencing and annotation.</title>
        <authorList>
            <consortium name="The Broad Institute Genomics Platform"/>
            <consortium name="The Broad Institute Genome Sequencing Center for Infectious Disease"/>
            <person name="Wu L."/>
            <person name="Ma J."/>
        </authorList>
    </citation>
    <scope>NUCLEOTIDE SEQUENCE [LARGE SCALE GENOMIC DNA]</scope>
    <source>
        <strain evidence="4">CCUG 60742</strain>
    </source>
</reference>
<dbReference type="PANTHER" id="PTHR24412:SF497">
    <property type="entry name" value="KELCH-LIKE PROTEIN 18"/>
    <property type="match status" value="1"/>
</dbReference>
<accession>A0ABW2ZA40</accession>
<dbReference type="Gene3D" id="2.120.10.80">
    <property type="entry name" value="Kelch-type beta propeller"/>
    <property type="match status" value="2"/>
</dbReference>
<dbReference type="InterPro" id="IPR015915">
    <property type="entry name" value="Kelch-typ_b-propeller"/>
</dbReference>
<dbReference type="PANTHER" id="PTHR24412">
    <property type="entry name" value="KELCH PROTEIN"/>
    <property type="match status" value="1"/>
</dbReference>
<keyword evidence="2" id="KW-0677">Repeat</keyword>
<evidence type="ECO:0000256" key="1">
    <source>
        <dbReference type="ARBA" id="ARBA00022441"/>
    </source>
</evidence>
<dbReference type="Proteomes" id="UP001597073">
    <property type="component" value="Unassembled WGS sequence"/>
</dbReference>
<name>A0ABW2ZA40_9SPHI</name>